<evidence type="ECO:0000259" key="13">
    <source>
        <dbReference type="PROSITE" id="PS50894"/>
    </source>
</evidence>
<comment type="subcellular location">
    <subcellularLocation>
        <location evidence="1">Cell membrane</location>
        <topology evidence="1">Multi-pass membrane protein</topology>
    </subcellularLocation>
</comment>
<sequence length="249" mass="28078">MECLNILVVDDHELNRYLLIQQLLGMGHRVEEAQSAVQALELLVSKNYDVLFTDCNMPGMDGFELVREYRAYEGIEKNGRCLIVGFTASTSDRTRERCLASGMDECLFKPINSKVLSGFLQGVPQRDENGAAQSALDADYILELFDGDKRVSLNLFKELHESNTRDLKTLDALLASGDHRKMKSLIHHILGGARIVAAQDLVESALYFEEIAEKGIVDDRFKRSICLIRSQLISLQHDLKMWMDLQASP</sequence>
<dbReference type="PANTHER" id="PTHR45339:SF1">
    <property type="entry name" value="HYBRID SIGNAL TRANSDUCTION HISTIDINE KINASE J"/>
    <property type="match status" value="1"/>
</dbReference>
<evidence type="ECO:0000313" key="14">
    <source>
        <dbReference type="EMBL" id="OUM71886.1"/>
    </source>
</evidence>
<evidence type="ECO:0000256" key="6">
    <source>
        <dbReference type="ARBA" id="ARBA00022840"/>
    </source>
</evidence>
<dbReference type="InterPro" id="IPR001789">
    <property type="entry name" value="Sig_transdc_resp-reg_receiver"/>
</dbReference>
<dbReference type="Gene3D" id="3.40.50.2300">
    <property type="match status" value="1"/>
</dbReference>
<dbReference type="InterPro" id="IPR036641">
    <property type="entry name" value="HPT_dom_sf"/>
</dbReference>
<keyword evidence="8" id="KW-0902">Two-component regulatory system</keyword>
<keyword evidence="6" id="KW-0067">ATP-binding</keyword>
<accession>A0A1Y3NWD0</accession>
<dbReference type="Pfam" id="PF00072">
    <property type="entry name" value="Response_reg"/>
    <property type="match status" value="1"/>
</dbReference>
<keyword evidence="3 11" id="KW-0597">Phosphoprotein</keyword>
<name>A0A1Y3NWD0_9PSED</name>
<dbReference type="RefSeq" id="WP_158099148.1">
    <property type="nucleotide sequence ID" value="NZ_JBJGBV010000004.1"/>
</dbReference>
<keyword evidence="15" id="KW-1185">Reference proteome</keyword>
<keyword evidence="7" id="KW-1133">Transmembrane helix</keyword>
<keyword evidence="5" id="KW-0547">Nucleotide-binding</keyword>
<comment type="caution">
    <text evidence="14">The sequence shown here is derived from an EMBL/GenBank/DDBJ whole genome shotgun (WGS) entry which is preliminary data.</text>
</comment>
<evidence type="ECO:0000259" key="12">
    <source>
        <dbReference type="PROSITE" id="PS50110"/>
    </source>
</evidence>
<protein>
    <recommendedName>
        <fullName evidence="16">Response regulator</fullName>
    </recommendedName>
</protein>
<organism evidence="14 15">
    <name type="scientific">Pseudomonas caspiana</name>
    <dbReference type="NCBI Taxonomy" id="1451454"/>
    <lineage>
        <taxon>Bacteria</taxon>
        <taxon>Pseudomonadati</taxon>
        <taxon>Pseudomonadota</taxon>
        <taxon>Gammaproteobacteria</taxon>
        <taxon>Pseudomonadales</taxon>
        <taxon>Pseudomonadaceae</taxon>
        <taxon>Pseudomonas</taxon>
    </lineage>
</organism>
<keyword evidence="4" id="KW-0812">Transmembrane</keyword>
<proteinExistence type="predicted"/>
<evidence type="ECO:0008006" key="16">
    <source>
        <dbReference type="Google" id="ProtNLM"/>
    </source>
</evidence>
<evidence type="ECO:0000256" key="7">
    <source>
        <dbReference type="ARBA" id="ARBA00022989"/>
    </source>
</evidence>
<dbReference type="GO" id="GO:0000160">
    <property type="term" value="P:phosphorelay signal transduction system"/>
    <property type="evidence" value="ECO:0007669"/>
    <property type="project" value="UniProtKB-KW"/>
</dbReference>
<evidence type="ECO:0000256" key="1">
    <source>
        <dbReference type="ARBA" id="ARBA00004651"/>
    </source>
</evidence>
<evidence type="ECO:0000256" key="2">
    <source>
        <dbReference type="ARBA" id="ARBA00022475"/>
    </source>
</evidence>
<evidence type="ECO:0000256" key="9">
    <source>
        <dbReference type="ARBA" id="ARBA00023136"/>
    </source>
</evidence>
<dbReference type="Proteomes" id="UP000195440">
    <property type="component" value="Unassembled WGS sequence"/>
</dbReference>
<reference evidence="14 15" key="1">
    <citation type="journal article" date="2017" name="Syst. Appl. Microbiol.">
        <title>Pseudomonas caspiana sp. nov., a citrus pathogen in the Pseudomonas syringae phylogenetic group.</title>
        <authorList>
            <person name="Busquets A."/>
            <person name="Gomila M."/>
            <person name="Beiki F."/>
            <person name="Mulet M."/>
            <person name="Rahimian H."/>
            <person name="Garcia-Valdes E."/>
            <person name="Lalucat J."/>
        </authorList>
    </citation>
    <scope>NUCLEOTIDE SEQUENCE [LARGE SCALE GENOMIC DNA]</scope>
    <source>
        <strain evidence="14 15">FBF102</strain>
    </source>
</reference>
<dbReference type="InterPro" id="IPR008207">
    <property type="entry name" value="Sig_transdc_His_kin_Hpt_dom"/>
</dbReference>
<dbReference type="PROSITE" id="PS50110">
    <property type="entry name" value="RESPONSE_REGULATORY"/>
    <property type="match status" value="1"/>
</dbReference>
<evidence type="ECO:0000256" key="4">
    <source>
        <dbReference type="ARBA" id="ARBA00022692"/>
    </source>
</evidence>
<feature type="domain" description="HPt" evidence="13">
    <location>
        <begin position="148"/>
        <end position="242"/>
    </location>
</feature>
<dbReference type="GO" id="GO:0005524">
    <property type="term" value="F:ATP binding"/>
    <property type="evidence" value="ECO:0007669"/>
    <property type="project" value="UniProtKB-KW"/>
</dbReference>
<gene>
    <name evidence="14" type="ORF">AUC60_21425</name>
</gene>
<dbReference type="SUPFAM" id="SSF47226">
    <property type="entry name" value="Histidine-containing phosphotransfer domain, HPT domain"/>
    <property type="match status" value="1"/>
</dbReference>
<evidence type="ECO:0000313" key="15">
    <source>
        <dbReference type="Proteomes" id="UP000195440"/>
    </source>
</evidence>
<dbReference type="PROSITE" id="PS50894">
    <property type="entry name" value="HPT"/>
    <property type="match status" value="1"/>
</dbReference>
<dbReference type="CDD" id="cd17546">
    <property type="entry name" value="REC_hyHK_CKI1_RcsC-like"/>
    <property type="match status" value="1"/>
</dbReference>
<dbReference type="PANTHER" id="PTHR45339">
    <property type="entry name" value="HYBRID SIGNAL TRANSDUCTION HISTIDINE KINASE J"/>
    <property type="match status" value="1"/>
</dbReference>
<evidence type="ECO:0000256" key="10">
    <source>
        <dbReference type="PROSITE-ProRule" id="PRU00110"/>
    </source>
</evidence>
<feature type="modified residue" description="4-aspartylphosphate" evidence="11">
    <location>
        <position position="54"/>
    </location>
</feature>
<evidence type="ECO:0000256" key="11">
    <source>
        <dbReference type="PROSITE-ProRule" id="PRU00169"/>
    </source>
</evidence>
<dbReference type="SUPFAM" id="SSF52172">
    <property type="entry name" value="CheY-like"/>
    <property type="match status" value="1"/>
</dbReference>
<dbReference type="GO" id="GO:0004672">
    <property type="term" value="F:protein kinase activity"/>
    <property type="evidence" value="ECO:0007669"/>
    <property type="project" value="UniProtKB-ARBA"/>
</dbReference>
<dbReference type="SMART" id="SM00448">
    <property type="entry name" value="REC"/>
    <property type="match status" value="1"/>
</dbReference>
<dbReference type="EMBL" id="LOHF01000022">
    <property type="protein sequence ID" value="OUM71886.1"/>
    <property type="molecule type" value="Genomic_DNA"/>
</dbReference>
<evidence type="ECO:0000256" key="8">
    <source>
        <dbReference type="ARBA" id="ARBA00023012"/>
    </source>
</evidence>
<feature type="modified residue" description="Phosphohistidine" evidence="10">
    <location>
        <position position="187"/>
    </location>
</feature>
<keyword evidence="2" id="KW-1003">Cell membrane</keyword>
<dbReference type="Gene3D" id="1.20.120.160">
    <property type="entry name" value="HPT domain"/>
    <property type="match status" value="1"/>
</dbReference>
<feature type="domain" description="Response regulatory" evidence="12">
    <location>
        <begin position="5"/>
        <end position="124"/>
    </location>
</feature>
<dbReference type="AlphaFoldDB" id="A0A1Y3NWD0"/>
<keyword evidence="9" id="KW-0472">Membrane</keyword>
<dbReference type="OrthoDB" id="9797243at2"/>
<dbReference type="GO" id="GO:0005886">
    <property type="term" value="C:plasma membrane"/>
    <property type="evidence" value="ECO:0007669"/>
    <property type="project" value="UniProtKB-SubCell"/>
</dbReference>
<evidence type="ECO:0000256" key="5">
    <source>
        <dbReference type="ARBA" id="ARBA00022741"/>
    </source>
</evidence>
<dbReference type="InterPro" id="IPR011006">
    <property type="entry name" value="CheY-like_superfamily"/>
</dbReference>
<evidence type="ECO:0000256" key="3">
    <source>
        <dbReference type="ARBA" id="ARBA00022553"/>
    </source>
</evidence>